<proteinExistence type="predicted"/>
<feature type="transmembrane region" description="Helical" evidence="6">
    <location>
        <begin position="55"/>
        <end position="75"/>
    </location>
</feature>
<evidence type="ECO:0000256" key="3">
    <source>
        <dbReference type="ARBA" id="ARBA00022692"/>
    </source>
</evidence>
<accession>A0A927B9V5</accession>
<evidence type="ECO:0000256" key="1">
    <source>
        <dbReference type="ARBA" id="ARBA00004141"/>
    </source>
</evidence>
<protein>
    <submittedName>
        <fullName evidence="8">MFS transporter</fullName>
    </submittedName>
</protein>
<dbReference type="InterPro" id="IPR011701">
    <property type="entry name" value="MFS"/>
</dbReference>
<dbReference type="InterPro" id="IPR036259">
    <property type="entry name" value="MFS_trans_sf"/>
</dbReference>
<feature type="transmembrane region" description="Helical" evidence="6">
    <location>
        <begin position="21"/>
        <end position="43"/>
    </location>
</feature>
<keyword evidence="3 6" id="KW-0812">Transmembrane</keyword>
<dbReference type="EMBL" id="JACXAA010000031">
    <property type="protein sequence ID" value="MBD2757782.1"/>
    <property type="molecule type" value="Genomic_DNA"/>
</dbReference>
<keyword evidence="4 6" id="KW-1133">Transmembrane helix</keyword>
<comment type="caution">
    <text evidence="8">The sequence shown here is derived from an EMBL/GenBank/DDBJ whole genome shotgun (WGS) entry which is preliminary data.</text>
</comment>
<keyword evidence="2" id="KW-0813">Transport</keyword>
<dbReference type="PROSITE" id="PS50850">
    <property type="entry name" value="MFS"/>
    <property type="match status" value="1"/>
</dbReference>
<evidence type="ECO:0000313" key="8">
    <source>
        <dbReference type="EMBL" id="MBD2757782.1"/>
    </source>
</evidence>
<evidence type="ECO:0000256" key="2">
    <source>
        <dbReference type="ARBA" id="ARBA00022448"/>
    </source>
</evidence>
<dbReference type="PANTHER" id="PTHR12778">
    <property type="entry name" value="SOLUTE CARRIER FAMILY 33 ACETYL-COA TRANSPORTER -RELATED"/>
    <property type="match status" value="1"/>
</dbReference>
<dbReference type="PANTHER" id="PTHR12778:SF10">
    <property type="entry name" value="MAJOR FACILITATOR SUPERFAMILY DOMAIN-CONTAINING PROTEIN 3"/>
    <property type="match status" value="1"/>
</dbReference>
<feature type="transmembrane region" description="Helical" evidence="6">
    <location>
        <begin position="398"/>
        <end position="421"/>
    </location>
</feature>
<dbReference type="RefSeq" id="WP_191043404.1">
    <property type="nucleotide sequence ID" value="NZ_JACXAA010000031.1"/>
</dbReference>
<feature type="transmembrane region" description="Helical" evidence="6">
    <location>
        <begin position="373"/>
        <end position="392"/>
    </location>
</feature>
<dbReference type="InterPro" id="IPR020846">
    <property type="entry name" value="MFS_dom"/>
</dbReference>
<evidence type="ECO:0000259" key="7">
    <source>
        <dbReference type="PROSITE" id="PS50850"/>
    </source>
</evidence>
<dbReference type="GO" id="GO:0022857">
    <property type="term" value="F:transmembrane transporter activity"/>
    <property type="evidence" value="ECO:0007669"/>
    <property type="project" value="InterPro"/>
</dbReference>
<feature type="transmembrane region" description="Helical" evidence="6">
    <location>
        <begin position="178"/>
        <end position="199"/>
    </location>
</feature>
<evidence type="ECO:0000313" key="9">
    <source>
        <dbReference type="Proteomes" id="UP000653797"/>
    </source>
</evidence>
<feature type="domain" description="Major facilitator superfamily (MFS) profile" evidence="7">
    <location>
        <begin position="17"/>
        <end position="426"/>
    </location>
</feature>
<feature type="transmembrane region" description="Helical" evidence="6">
    <location>
        <begin position="338"/>
        <end position="361"/>
    </location>
</feature>
<keyword evidence="5 6" id="KW-0472">Membrane</keyword>
<evidence type="ECO:0000256" key="4">
    <source>
        <dbReference type="ARBA" id="ARBA00022989"/>
    </source>
</evidence>
<sequence>MTLSHPFPALSNRAFVRYFNFTALYFAEGLNMGMLFVGIPAWMAMQNKTPTEIGAFATACALPWTFKFVVAPLMDRYTYLPMGRKRPWVLFGQLGLMASLLVMAFVPDPLSNLQLFMGAAFLVSAFGAIQDAATDGMAVDVIPGDEQARANGFMGGARMIGSSLSLAGGSWLLNHYDFKVATLALALLIGLLTVVPILLREEPGEKIVPWTPGKPSTATQKMQITRWSTILRALWSLFRLKNSLLVAVLVFITQGSYNYFETLLPLFTVKIAGWTNVSYSRAFATADLIGGVGGMLLGGYLIERFGKKRMISIYLLLIMSITAALVVLKSYWTNDTFIYAFIITYRWLNAFAKIGVYAVAMECCSKLVSASQFTFYMTIGAVGSMVGATFIGPIKEHFSWEITFLLFAALMALAWVCLLLLNIGKLNRQINELETKEQPAQPAYSESM</sequence>
<dbReference type="GO" id="GO:0016020">
    <property type="term" value="C:membrane"/>
    <property type="evidence" value="ECO:0007669"/>
    <property type="project" value="UniProtKB-SubCell"/>
</dbReference>
<dbReference type="Proteomes" id="UP000653797">
    <property type="component" value="Unassembled WGS sequence"/>
</dbReference>
<feature type="transmembrane region" description="Helical" evidence="6">
    <location>
        <begin position="242"/>
        <end position="260"/>
    </location>
</feature>
<comment type="subcellular location">
    <subcellularLocation>
        <location evidence="1">Membrane</location>
        <topology evidence="1">Multi-pass membrane protein</topology>
    </subcellularLocation>
</comment>
<gene>
    <name evidence="8" type="ORF">IC230_33275</name>
</gene>
<keyword evidence="9" id="KW-1185">Reference proteome</keyword>
<feature type="transmembrane region" description="Helical" evidence="6">
    <location>
        <begin position="87"/>
        <end position="106"/>
    </location>
</feature>
<evidence type="ECO:0000256" key="5">
    <source>
        <dbReference type="ARBA" id="ARBA00023136"/>
    </source>
</evidence>
<feature type="transmembrane region" description="Helical" evidence="6">
    <location>
        <begin position="313"/>
        <end position="332"/>
    </location>
</feature>
<feature type="transmembrane region" description="Helical" evidence="6">
    <location>
        <begin position="280"/>
        <end position="301"/>
    </location>
</feature>
<dbReference type="InterPro" id="IPR004752">
    <property type="entry name" value="AmpG_permease/AT-1"/>
</dbReference>
<dbReference type="Gene3D" id="1.20.1250.20">
    <property type="entry name" value="MFS general substrate transporter like domains"/>
    <property type="match status" value="1"/>
</dbReference>
<organism evidence="8 9">
    <name type="scientific">Spirosoma validum</name>
    <dbReference type="NCBI Taxonomy" id="2771355"/>
    <lineage>
        <taxon>Bacteria</taxon>
        <taxon>Pseudomonadati</taxon>
        <taxon>Bacteroidota</taxon>
        <taxon>Cytophagia</taxon>
        <taxon>Cytophagales</taxon>
        <taxon>Cytophagaceae</taxon>
        <taxon>Spirosoma</taxon>
    </lineage>
</organism>
<evidence type="ECO:0000256" key="6">
    <source>
        <dbReference type="SAM" id="Phobius"/>
    </source>
</evidence>
<dbReference type="Pfam" id="PF07690">
    <property type="entry name" value="MFS_1"/>
    <property type="match status" value="1"/>
</dbReference>
<name>A0A927B9V5_9BACT</name>
<reference evidence="8" key="1">
    <citation type="submission" date="2020-09" db="EMBL/GenBank/DDBJ databases">
        <authorList>
            <person name="Kim M.K."/>
        </authorList>
    </citation>
    <scope>NUCLEOTIDE SEQUENCE</scope>
    <source>
        <strain evidence="8">BT704</strain>
    </source>
</reference>
<dbReference type="AlphaFoldDB" id="A0A927B9V5"/>
<dbReference type="SUPFAM" id="SSF103473">
    <property type="entry name" value="MFS general substrate transporter"/>
    <property type="match status" value="1"/>
</dbReference>